<dbReference type="Proteomes" id="UP000623681">
    <property type="component" value="Unassembled WGS sequence"/>
</dbReference>
<dbReference type="PRINTS" id="PR00111">
    <property type="entry name" value="ABHYDROLASE"/>
</dbReference>
<feature type="domain" description="AB hydrolase-1" evidence="2">
    <location>
        <begin position="25"/>
        <end position="257"/>
    </location>
</feature>
<dbReference type="SUPFAM" id="SSF53474">
    <property type="entry name" value="alpha/beta-Hydrolases"/>
    <property type="match status" value="1"/>
</dbReference>
<dbReference type="GO" id="GO:0016787">
    <property type="term" value="F:hydrolase activity"/>
    <property type="evidence" value="ECO:0007669"/>
    <property type="project" value="UniProtKB-KW"/>
</dbReference>
<dbReference type="GO" id="GO:0016020">
    <property type="term" value="C:membrane"/>
    <property type="evidence" value="ECO:0007669"/>
    <property type="project" value="TreeGrafter"/>
</dbReference>
<dbReference type="InterPro" id="IPR029058">
    <property type="entry name" value="AB_hydrolase_fold"/>
</dbReference>
<organism evidence="3 4">
    <name type="scientific">Clostridium paridis</name>
    <dbReference type="NCBI Taxonomy" id="2803863"/>
    <lineage>
        <taxon>Bacteria</taxon>
        <taxon>Bacillati</taxon>
        <taxon>Bacillota</taxon>
        <taxon>Clostridia</taxon>
        <taxon>Eubacteriales</taxon>
        <taxon>Clostridiaceae</taxon>
        <taxon>Clostridium</taxon>
    </lineage>
</organism>
<evidence type="ECO:0000256" key="1">
    <source>
        <dbReference type="ARBA" id="ARBA00022801"/>
    </source>
</evidence>
<dbReference type="RefSeq" id="WP_202767311.1">
    <property type="nucleotide sequence ID" value="NZ_JAESWA010000022.1"/>
</dbReference>
<comment type="caution">
    <text evidence="3">The sequence shown here is derived from an EMBL/GenBank/DDBJ whole genome shotgun (WGS) entry which is preliminary data.</text>
</comment>
<dbReference type="InterPro" id="IPR000073">
    <property type="entry name" value="AB_hydrolase_1"/>
</dbReference>
<evidence type="ECO:0000259" key="2">
    <source>
        <dbReference type="Pfam" id="PF00561"/>
    </source>
</evidence>
<reference evidence="3" key="1">
    <citation type="submission" date="2021-01" db="EMBL/GenBank/DDBJ databases">
        <title>Genome public.</title>
        <authorList>
            <person name="Liu C."/>
            <person name="Sun Q."/>
        </authorList>
    </citation>
    <scope>NUCLEOTIDE SEQUENCE</scope>
    <source>
        <strain evidence="3">YIM B02565</strain>
    </source>
</reference>
<dbReference type="InterPro" id="IPR050266">
    <property type="entry name" value="AB_hydrolase_sf"/>
</dbReference>
<dbReference type="PANTHER" id="PTHR43798">
    <property type="entry name" value="MONOACYLGLYCEROL LIPASE"/>
    <property type="match status" value="1"/>
</dbReference>
<keyword evidence="4" id="KW-1185">Reference proteome</keyword>
<evidence type="ECO:0000313" key="4">
    <source>
        <dbReference type="Proteomes" id="UP000623681"/>
    </source>
</evidence>
<dbReference type="AlphaFoldDB" id="A0A937FFF7"/>
<dbReference type="EMBL" id="JAESWA010000022">
    <property type="protein sequence ID" value="MBL4931930.1"/>
    <property type="molecule type" value="Genomic_DNA"/>
</dbReference>
<gene>
    <name evidence="3" type="ORF">JK634_08940</name>
</gene>
<keyword evidence="1 3" id="KW-0378">Hydrolase</keyword>
<dbReference type="Pfam" id="PF00561">
    <property type="entry name" value="Abhydrolase_1"/>
    <property type="match status" value="1"/>
</dbReference>
<evidence type="ECO:0000313" key="3">
    <source>
        <dbReference type="EMBL" id="MBL4931930.1"/>
    </source>
</evidence>
<dbReference type="PANTHER" id="PTHR43798:SF31">
    <property type="entry name" value="AB HYDROLASE SUPERFAMILY PROTEIN YCLE"/>
    <property type="match status" value="1"/>
</dbReference>
<proteinExistence type="predicted"/>
<accession>A0A937FFF7</accession>
<dbReference type="Gene3D" id="3.40.50.1820">
    <property type="entry name" value="alpha/beta hydrolase"/>
    <property type="match status" value="1"/>
</dbReference>
<name>A0A937FFF7_9CLOT</name>
<protein>
    <submittedName>
        <fullName evidence="3">Alpha/beta hydrolase</fullName>
    </submittedName>
</protein>
<sequence length="278" mass="31835">MRLYTIQGATDALLFVVEEGNPSGKPIVFIHGVSQNKLCWIRQLDSDLLRDYRLIVLDLRGHGLSDKPLIGYDDEKIWAYDIHSIITYLKLDKPFLVGWEYGGKVILDYITIYGEENISGINLIDVGTSSGIYGGRYYTSTSQEILSGLMSSDALICNNSLQEFVRMLFYHSPSEKNFYFFLGFISIVPPYVREAIIKRKVSYDDLLTKINVPVLLTHGIEDEILYPSQSIDNSKIIKNAKLSLYENTGHSPFWEKPIKFNKELVSFINECYNNKYHS</sequence>